<proteinExistence type="predicted"/>
<name>A0ABQ4V3H9_9HYPH</name>
<evidence type="ECO:0000313" key="3">
    <source>
        <dbReference type="Proteomes" id="UP001055093"/>
    </source>
</evidence>
<organism evidence="2 3">
    <name type="scientific">Methylorubrum suomiense</name>
    <dbReference type="NCBI Taxonomy" id="144191"/>
    <lineage>
        <taxon>Bacteria</taxon>
        <taxon>Pseudomonadati</taxon>
        <taxon>Pseudomonadota</taxon>
        <taxon>Alphaproteobacteria</taxon>
        <taxon>Hyphomicrobiales</taxon>
        <taxon>Methylobacteriaceae</taxon>
        <taxon>Methylorubrum</taxon>
    </lineage>
</organism>
<dbReference type="RefSeq" id="WP_238308697.1">
    <property type="nucleotide sequence ID" value="NZ_BPRE01000020.1"/>
</dbReference>
<protein>
    <submittedName>
        <fullName evidence="2">Uncharacterized protein</fullName>
    </submittedName>
</protein>
<accession>A0ABQ4V3H9</accession>
<feature type="transmembrane region" description="Helical" evidence="1">
    <location>
        <begin position="34"/>
        <end position="54"/>
    </location>
</feature>
<keyword evidence="1" id="KW-0812">Transmembrane</keyword>
<dbReference type="EMBL" id="BPRE01000020">
    <property type="protein sequence ID" value="GJE78114.1"/>
    <property type="molecule type" value="Genomic_DNA"/>
</dbReference>
<keyword evidence="1" id="KW-0472">Membrane</keyword>
<dbReference type="Proteomes" id="UP001055093">
    <property type="component" value="Unassembled WGS sequence"/>
</dbReference>
<reference evidence="2" key="2">
    <citation type="submission" date="2021-08" db="EMBL/GenBank/DDBJ databases">
        <authorList>
            <person name="Tani A."/>
            <person name="Ola A."/>
            <person name="Ogura Y."/>
            <person name="Katsura K."/>
            <person name="Hayashi T."/>
        </authorList>
    </citation>
    <scope>NUCLEOTIDE SEQUENCE</scope>
    <source>
        <strain evidence="2">DSM 14458</strain>
    </source>
</reference>
<keyword evidence="1" id="KW-1133">Transmembrane helix</keyword>
<evidence type="ECO:0000256" key="1">
    <source>
        <dbReference type="SAM" id="Phobius"/>
    </source>
</evidence>
<evidence type="ECO:0000313" key="2">
    <source>
        <dbReference type="EMBL" id="GJE78114.1"/>
    </source>
</evidence>
<keyword evidence="3" id="KW-1185">Reference proteome</keyword>
<comment type="caution">
    <text evidence="2">The sequence shown here is derived from an EMBL/GenBank/DDBJ whole genome shotgun (WGS) entry which is preliminary data.</text>
</comment>
<reference evidence="2" key="1">
    <citation type="journal article" date="2021" name="Front. Microbiol.">
        <title>Comprehensive Comparative Genomics and Phenotyping of Methylobacterium Species.</title>
        <authorList>
            <person name="Alessa O."/>
            <person name="Ogura Y."/>
            <person name="Fujitani Y."/>
            <person name="Takami H."/>
            <person name="Hayashi T."/>
            <person name="Sahin N."/>
            <person name="Tani A."/>
        </authorList>
    </citation>
    <scope>NUCLEOTIDE SEQUENCE</scope>
    <source>
        <strain evidence="2">DSM 14458</strain>
    </source>
</reference>
<sequence>MTTIPVTINGQETIEVSTVLIVERSYVSLTMNGYAAYVCTVAALLIVTLVVPVIRKRFARS</sequence>
<gene>
    <name evidence="2" type="ORF">BGCPKDLD_4725</name>
</gene>